<dbReference type="AlphaFoldDB" id="A0A1T2L5X4"/>
<dbReference type="EMBL" id="MPRL01000025">
    <property type="protein sequence ID" value="OOZ40454.1"/>
    <property type="molecule type" value="Genomic_DNA"/>
</dbReference>
<dbReference type="InterPro" id="IPR003607">
    <property type="entry name" value="HD/PDEase_dom"/>
</dbReference>
<dbReference type="GO" id="GO:0008081">
    <property type="term" value="F:phosphoric diester hydrolase activity"/>
    <property type="evidence" value="ECO:0007669"/>
    <property type="project" value="UniProtKB-ARBA"/>
</dbReference>
<dbReference type="PANTHER" id="PTHR43155:SF2">
    <property type="entry name" value="CYCLIC DI-GMP PHOSPHODIESTERASE PA4108"/>
    <property type="match status" value="1"/>
</dbReference>
<evidence type="ECO:0000313" key="3">
    <source>
        <dbReference type="Proteomes" id="UP000191110"/>
    </source>
</evidence>
<dbReference type="SUPFAM" id="SSF109604">
    <property type="entry name" value="HD-domain/PDEase-like"/>
    <property type="match status" value="1"/>
</dbReference>
<dbReference type="Proteomes" id="UP000191110">
    <property type="component" value="Unassembled WGS sequence"/>
</dbReference>
<sequence length="408" mass="45881">MSLDKVKVSVGDLKKGMFVADLDRPWLDTPFPFQGFIVTHEDIPRLAQYCRAVYIDVEKSEEAERPSLGSLEKVKPSSDVLFDKKRQIVYQRTASRDDELKVAKHTYDGMQNAYDKLIVDVATNKKINIPQLKQAIVPMVDSVIRNPDALILLTRLKSIDAYAYLHAMSCAVLAVAMGRHIGLPKTMLQELALGAALFDIGRARINHELLTRPRRLSDDEMVEVRKHVDYAVEMVKRNGHISASAVHMIETHHERHDGSGYPEGLKGEEIPLFGRIAGIVDCYDAITTTRPHAKPVSPDEAIRLLYQWRDIDFQGAIIEQFIQVIGIYPVGTIVQLSDGRVGIVVAQHLEARLRPVVMVLMESDKQLLDDYYEFDMRKHTSGHNGQALSISHSLSPGSYGIDPAEYFI</sequence>
<gene>
    <name evidence="2" type="ORF">BOW53_07740</name>
</gene>
<comment type="caution">
    <text evidence="2">The sequence shown here is derived from an EMBL/GenBank/DDBJ whole genome shotgun (WGS) entry which is preliminary data.</text>
</comment>
<reference evidence="2 3" key="1">
    <citation type="submission" date="2016-11" db="EMBL/GenBank/DDBJ databases">
        <title>Mixed transmission modes and dynamic genome evolution in an obligate animal-bacterial symbiosis.</title>
        <authorList>
            <person name="Russell S.L."/>
            <person name="Corbett-Detig R.B."/>
            <person name="Cavanaugh C.M."/>
        </authorList>
    </citation>
    <scope>NUCLEOTIDE SEQUENCE [LARGE SCALE GENOMIC DNA]</scope>
    <source>
        <strain evidence="2">Sveles-Q1</strain>
    </source>
</reference>
<dbReference type="Pfam" id="PF11871">
    <property type="entry name" value="DUF3391"/>
    <property type="match status" value="1"/>
</dbReference>
<dbReference type="PANTHER" id="PTHR43155">
    <property type="entry name" value="CYCLIC DI-GMP PHOSPHODIESTERASE PA4108-RELATED"/>
    <property type="match status" value="1"/>
</dbReference>
<name>A0A1T2L5X4_9GAMM</name>
<organism evidence="2 3">
    <name type="scientific">Solemya pervernicosa gill symbiont</name>
    <dbReference type="NCBI Taxonomy" id="642797"/>
    <lineage>
        <taxon>Bacteria</taxon>
        <taxon>Pseudomonadati</taxon>
        <taxon>Pseudomonadota</taxon>
        <taxon>Gammaproteobacteria</taxon>
        <taxon>sulfur-oxidizing symbionts</taxon>
    </lineage>
</organism>
<proteinExistence type="predicted"/>
<dbReference type="InterPro" id="IPR037522">
    <property type="entry name" value="HD_GYP_dom"/>
</dbReference>
<dbReference type="RefSeq" id="WP_078483512.1">
    <property type="nucleotide sequence ID" value="NZ_MPRL01000025.1"/>
</dbReference>
<evidence type="ECO:0000313" key="2">
    <source>
        <dbReference type="EMBL" id="OOZ40454.1"/>
    </source>
</evidence>
<protein>
    <recommendedName>
        <fullName evidence="1">HD-GYP domain-containing protein</fullName>
    </recommendedName>
</protein>
<dbReference type="InterPro" id="IPR021812">
    <property type="entry name" value="DUF3391"/>
</dbReference>
<dbReference type="Gene3D" id="1.10.3210.10">
    <property type="entry name" value="Hypothetical protein af1432"/>
    <property type="match status" value="1"/>
</dbReference>
<keyword evidence="3" id="KW-1185">Reference proteome</keyword>
<accession>A0A1T2L5X4</accession>
<dbReference type="PROSITE" id="PS51832">
    <property type="entry name" value="HD_GYP"/>
    <property type="match status" value="1"/>
</dbReference>
<dbReference type="OrthoDB" id="9802066at2"/>
<dbReference type="Pfam" id="PF13487">
    <property type="entry name" value="HD_5"/>
    <property type="match status" value="1"/>
</dbReference>
<feature type="domain" description="HD-GYP" evidence="1">
    <location>
        <begin position="141"/>
        <end position="337"/>
    </location>
</feature>
<dbReference type="CDD" id="cd00077">
    <property type="entry name" value="HDc"/>
    <property type="match status" value="1"/>
</dbReference>
<evidence type="ECO:0000259" key="1">
    <source>
        <dbReference type="PROSITE" id="PS51832"/>
    </source>
</evidence>